<accession>A0A1T4YP82</accession>
<evidence type="ECO:0000313" key="1">
    <source>
        <dbReference type="EMBL" id="SKB03572.1"/>
    </source>
</evidence>
<organism evidence="1 2">
    <name type="scientific">Sporosarcina newyorkensis</name>
    <dbReference type="NCBI Taxonomy" id="759851"/>
    <lineage>
        <taxon>Bacteria</taxon>
        <taxon>Bacillati</taxon>
        <taxon>Bacillota</taxon>
        <taxon>Bacilli</taxon>
        <taxon>Bacillales</taxon>
        <taxon>Caryophanaceae</taxon>
        <taxon>Sporosarcina</taxon>
    </lineage>
</organism>
<keyword evidence="2" id="KW-1185">Reference proteome</keyword>
<dbReference type="EMBL" id="FUYJ01000007">
    <property type="protein sequence ID" value="SKB03572.1"/>
    <property type="molecule type" value="Genomic_DNA"/>
</dbReference>
<proteinExistence type="predicted"/>
<dbReference type="AlphaFoldDB" id="A0A1T4YP82"/>
<dbReference type="Proteomes" id="UP000190042">
    <property type="component" value="Unassembled WGS sequence"/>
</dbReference>
<name>A0A1T4YP82_9BACL</name>
<dbReference type="RefSeq" id="WP_078818308.1">
    <property type="nucleotide sequence ID" value="NZ_FUYJ01000007.1"/>
</dbReference>
<protein>
    <submittedName>
        <fullName evidence="1">Uncharacterized protein</fullName>
    </submittedName>
</protein>
<reference evidence="2" key="1">
    <citation type="submission" date="2017-02" db="EMBL/GenBank/DDBJ databases">
        <authorList>
            <person name="Varghese N."/>
            <person name="Submissions S."/>
        </authorList>
    </citation>
    <scope>NUCLEOTIDE SEQUENCE [LARGE SCALE GENOMIC DNA]</scope>
    <source>
        <strain evidence="2">DSM 23966</strain>
    </source>
</reference>
<evidence type="ECO:0000313" key="2">
    <source>
        <dbReference type="Proteomes" id="UP000190042"/>
    </source>
</evidence>
<gene>
    <name evidence="1" type="ORF">SAMN04244570_3213</name>
</gene>
<sequence length="182" mass="20727">MPKTKRKPQERKNVLSVSALLVVCGIVLFKSFIWDEYIVNSTARAALEGREGEVGVGYAISKKQELAIKPFKDGFKIYAVSKGFFGWTVTDEEFVGNKENEFYEIGELDLQFNSSEKLYLNFVLDQDEYFDKIKAYSPGGVEIGFNRSVGNDVFFYYHYSDKPLGDVMYEGIRSNGSVEKLK</sequence>